<evidence type="ECO:0000256" key="1">
    <source>
        <dbReference type="SAM" id="Phobius"/>
    </source>
</evidence>
<proteinExistence type="predicted"/>
<dbReference type="InParanoid" id="W7X3F6"/>
<gene>
    <name evidence="2" type="ORF">TTHERM_000753301</name>
</gene>
<organism evidence="2 3">
    <name type="scientific">Tetrahymena thermophila (strain SB210)</name>
    <dbReference type="NCBI Taxonomy" id="312017"/>
    <lineage>
        <taxon>Eukaryota</taxon>
        <taxon>Sar</taxon>
        <taxon>Alveolata</taxon>
        <taxon>Ciliophora</taxon>
        <taxon>Intramacronucleata</taxon>
        <taxon>Oligohymenophorea</taxon>
        <taxon>Hymenostomatida</taxon>
        <taxon>Tetrahymenina</taxon>
        <taxon>Tetrahymenidae</taxon>
        <taxon>Tetrahymena</taxon>
    </lineage>
</organism>
<dbReference type="KEGG" id="tet:TTHERM_000753301"/>
<evidence type="ECO:0000313" key="3">
    <source>
        <dbReference type="Proteomes" id="UP000009168"/>
    </source>
</evidence>
<keyword evidence="1 2" id="KW-0812">Transmembrane</keyword>
<accession>W7X3F6</accession>
<keyword evidence="1" id="KW-0472">Membrane</keyword>
<dbReference type="Proteomes" id="UP000009168">
    <property type="component" value="Unassembled WGS sequence"/>
</dbReference>
<reference evidence="3" key="1">
    <citation type="journal article" date="2006" name="PLoS Biol.">
        <title>Macronuclear genome sequence of the ciliate Tetrahymena thermophila, a model eukaryote.</title>
        <authorList>
            <person name="Eisen J.A."/>
            <person name="Coyne R.S."/>
            <person name="Wu M."/>
            <person name="Wu D."/>
            <person name="Thiagarajan M."/>
            <person name="Wortman J.R."/>
            <person name="Badger J.H."/>
            <person name="Ren Q."/>
            <person name="Amedeo P."/>
            <person name="Jones K.M."/>
            <person name="Tallon L.J."/>
            <person name="Delcher A.L."/>
            <person name="Salzberg S.L."/>
            <person name="Silva J.C."/>
            <person name="Haas B.J."/>
            <person name="Majoros W.H."/>
            <person name="Farzad M."/>
            <person name="Carlton J.M."/>
            <person name="Smith R.K. Jr."/>
            <person name="Garg J."/>
            <person name="Pearlman R.E."/>
            <person name="Karrer K.M."/>
            <person name="Sun L."/>
            <person name="Manning G."/>
            <person name="Elde N.C."/>
            <person name="Turkewitz A.P."/>
            <person name="Asai D.J."/>
            <person name="Wilkes D.E."/>
            <person name="Wang Y."/>
            <person name="Cai H."/>
            <person name="Collins K."/>
            <person name="Stewart B.A."/>
            <person name="Lee S.R."/>
            <person name="Wilamowska K."/>
            <person name="Weinberg Z."/>
            <person name="Ruzzo W.L."/>
            <person name="Wloga D."/>
            <person name="Gaertig J."/>
            <person name="Frankel J."/>
            <person name="Tsao C.-C."/>
            <person name="Gorovsky M.A."/>
            <person name="Keeling P.J."/>
            <person name="Waller R.F."/>
            <person name="Patron N.J."/>
            <person name="Cherry J.M."/>
            <person name="Stover N.A."/>
            <person name="Krieger C.J."/>
            <person name="del Toro C."/>
            <person name="Ryder H.F."/>
            <person name="Williamson S.C."/>
            <person name="Barbeau R.A."/>
            <person name="Hamilton E.P."/>
            <person name="Orias E."/>
        </authorList>
    </citation>
    <scope>NUCLEOTIDE SEQUENCE [LARGE SCALE GENOMIC DNA]</scope>
    <source>
        <strain evidence="3">SB210</strain>
    </source>
</reference>
<dbReference type="GeneID" id="24440509"/>
<dbReference type="RefSeq" id="XP_012653638.1">
    <property type="nucleotide sequence ID" value="XM_012798184.1"/>
</dbReference>
<keyword evidence="3" id="KW-1185">Reference proteome</keyword>
<feature type="transmembrane region" description="Helical" evidence="1">
    <location>
        <begin position="418"/>
        <end position="436"/>
    </location>
</feature>
<protein>
    <submittedName>
        <fullName evidence="2">Transmembrane protein, putative</fullName>
    </submittedName>
</protein>
<dbReference type="EMBL" id="GG662655">
    <property type="protein sequence ID" value="EWS73815.1"/>
    <property type="molecule type" value="Genomic_DNA"/>
</dbReference>
<dbReference type="AlphaFoldDB" id="W7X3F6"/>
<feature type="transmembrane region" description="Helical" evidence="1">
    <location>
        <begin position="237"/>
        <end position="256"/>
    </location>
</feature>
<evidence type="ECO:0000313" key="2">
    <source>
        <dbReference type="EMBL" id="EWS73815.1"/>
    </source>
</evidence>
<keyword evidence="1" id="KW-1133">Transmembrane helix</keyword>
<name>W7X3F6_TETTS</name>
<sequence length="471" mass="56301">MVVLGFLGLLLRAKGVKVINRKSILVSCLHSNMYFCKLSLKISYLMLLTHLSYISGSIKFINSLSYIKKCQLEAKKIYFSFLQAINGQILPFGFIQVNLTFLRAFYHHFVNLLNLLHSASRFIQYEGTNSCIFCDILTFMSKEGQKNTHYNSDPEIAFISLIKIDRLIQQLRENKSVLFFELNQNIQTQQEYLNLMIIFNLIRIFKPNKNIQTQLEYLNLIRIFKPNFFSAREQLEFYILTFLEIFLFYYFHNIIIKQILKSNPSYLIQVRGVALFFQRYLNLQKDFTSKITRLWETPRRKILAHLGYETLKLHKTIKINLITQKQKLTKQKLYLQILGFKQFLLHQDKLVMKVILSIIMDLCVLVSKDRKQYQRYSKKDLVLVFILKKFLSKQITPMILVKIQSFTQFQKRLFNQRVINIIQLLIIVKILLQIYIRSQLEMRDLQINQKQQVFLWYLRHLLQQVQQLVQR</sequence>